<name>A0A6J4N3A8_9ACTN</name>
<evidence type="ECO:0008006" key="2">
    <source>
        <dbReference type="Google" id="ProtNLM"/>
    </source>
</evidence>
<proteinExistence type="predicted"/>
<protein>
    <recommendedName>
        <fullName evidence="2">DUF559 domain-containing protein</fullName>
    </recommendedName>
</protein>
<dbReference type="AlphaFoldDB" id="A0A6J4N3A8"/>
<accession>A0A6J4N3A8</accession>
<sequence length="314" mass="35456">MHDVPARFRQAPFLRSDALAAGLTRGVLQGARFRRLHHGVYCFSAREMTFLDAVAAARLALPDGARTTGITRLQELGLDVGPRSPLHFVVEGDHHLALDGVFLHRTAEMPSCDGAGVSVEPAYVAFCAEARALDAIKIGCELLRRGWFDLHAVEHLLTEQRWRRGVAQATWVLPHLDHRCRSLPEAELLALLRFSGLPEPEVNAPMSLPDGGVITPDFWYARWCRAVEYEGGQHQEDRAQYTVDIERYAAYRRLGADYVQVTKELLRLPRTTVRRVHRLLVEGGYDGPPPVFGPHWQSLFGPIRDVPRRPQRRR</sequence>
<reference evidence="1" key="1">
    <citation type="submission" date="2020-02" db="EMBL/GenBank/DDBJ databases">
        <authorList>
            <person name="Meier V. D."/>
        </authorList>
    </citation>
    <scope>NUCLEOTIDE SEQUENCE</scope>
    <source>
        <strain evidence="1">AVDCRST_MAG32</strain>
    </source>
</reference>
<dbReference type="EMBL" id="CADCUM010000059">
    <property type="protein sequence ID" value="CAA9376215.1"/>
    <property type="molecule type" value="Genomic_DNA"/>
</dbReference>
<organism evidence="1">
    <name type="scientific">uncultured Nocardioides sp</name>
    <dbReference type="NCBI Taxonomy" id="198441"/>
    <lineage>
        <taxon>Bacteria</taxon>
        <taxon>Bacillati</taxon>
        <taxon>Actinomycetota</taxon>
        <taxon>Actinomycetes</taxon>
        <taxon>Propionibacteriales</taxon>
        <taxon>Nocardioidaceae</taxon>
        <taxon>Nocardioides</taxon>
        <taxon>environmental samples</taxon>
    </lineage>
</organism>
<evidence type="ECO:0000313" key="1">
    <source>
        <dbReference type="EMBL" id="CAA9376215.1"/>
    </source>
</evidence>
<gene>
    <name evidence="1" type="ORF">AVDCRST_MAG32-1216</name>
</gene>